<dbReference type="EMBL" id="CABVGP010000002">
    <property type="protein sequence ID" value="VVJ22047.1"/>
    <property type="molecule type" value="Genomic_DNA"/>
</dbReference>
<dbReference type="Proteomes" id="UP000399805">
    <property type="component" value="Unassembled WGS sequence"/>
</dbReference>
<name>A0A6I8M028_9PSEU</name>
<proteinExistence type="predicted"/>
<evidence type="ECO:0000313" key="1">
    <source>
        <dbReference type="EMBL" id="VVJ22047.1"/>
    </source>
</evidence>
<accession>A0A6I8M028</accession>
<gene>
    <name evidence="1" type="ORF">AA23TX_07059</name>
</gene>
<protein>
    <submittedName>
        <fullName evidence="1">Uncharacterized protein</fullName>
    </submittedName>
</protein>
<evidence type="ECO:0000313" key="2">
    <source>
        <dbReference type="Proteomes" id="UP000399805"/>
    </source>
</evidence>
<keyword evidence="2" id="KW-1185">Reference proteome</keyword>
<organism evidence="1 2">
    <name type="scientific">Amycolatopsis camponoti</name>
    <dbReference type="NCBI Taxonomy" id="2606593"/>
    <lineage>
        <taxon>Bacteria</taxon>
        <taxon>Bacillati</taxon>
        <taxon>Actinomycetota</taxon>
        <taxon>Actinomycetes</taxon>
        <taxon>Pseudonocardiales</taxon>
        <taxon>Pseudonocardiaceae</taxon>
        <taxon>Amycolatopsis</taxon>
    </lineage>
</organism>
<reference evidence="1 2" key="1">
    <citation type="submission" date="2019-09" db="EMBL/GenBank/DDBJ databases">
        <authorList>
            <person name="Leyn A S."/>
        </authorList>
    </citation>
    <scope>NUCLEOTIDE SEQUENCE [LARGE SCALE GENOMIC DNA]</scope>
    <source>
        <strain evidence="1">AA231_1</strain>
    </source>
</reference>
<sequence>MRAGKHPVIDAHRLSSRYSIRSTITGCARQLDRSGSPPPGR</sequence>
<dbReference type="AlphaFoldDB" id="A0A6I8M028"/>